<dbReference type="SUPFAM" id="SSF53613">
    <property type="entry name" value="Ribokinase-like"/>
    <property type="match status" value="1"/>
</dbReference>
<evidence type="ECO:0000256" key="1">
    <source>
        <dbReference type="ARBA" id="ARBA00022679"/>
    </source>
</evidence>
<dbReference type="AlphaFoldDB" id="B8HSR6"/>
<reference evidence="4" key="1">
    <citation type="submission" date="2009-01" db="EMBL/GenBank/DDBJ databases">
        <title>Complete sequence of chromosome Cyanothece sp. PCC 7425.</title>
        <authorList>
            <consortium name="US DOE Joint Genome Institute"/>
            <person name="Lucas S."/>
            <person name="Copeland A."/>
            <person name="Lapidus A."/>
            <person name="Glavina del Rio T."/>
            <person name="Dalin E."/>
            <person name="Tice H."/>
            <person name="Bruce D."/>
            <person name="Goodwin L."/>
            <person name="Pitluck S."/>
            <person name="Sims D."/>
            <person name="Meineke L."/>
            <person name="Brettin T."/>
            <person name="Detter J.C."/>
            <person name="Han C."/>
            <person name="Larimer F."/>
            <person name="Land M."/>
            <person name="Hauser L."/>
            <person name="Kyrpides N."/>
            <person name="Ovchinnikova G."/>
            <person name="Liberton M."/>
            <person name="Stoeckel J."/>
            <person name="Banerjee A."/>
            <person name="Singh A."/>
            <person name="Page L."/>
            <person name="Sato H."/>
            <person name="Zhao L."/>
            <person name="Sherman L."/>
            <person name="Pakrasi H."/>
            <person name="Richardson P."/>
        </authorList>
    </citation>
    <scope>NUCLEOTIDE SEQUENCE</scope>
    <source>
        <strain evidence="4">PCC 7425</strain>
    </source>
</reference>
<accession>B8HSR6</accession>
<dbReference type="Pfam" id="PF00294">
    <property type="entry name" value="PfkB"/>
    <property type="match status" value="1"/>
</dbReference>
<keyword evidence="2" id="KW-0418">Kinase</keyword>
<evidence type="ECO:0000313" key="4">
    <source>
        <dbReference type="EMBL" id="ACL46049.1"/>
    </source>
</evidence>
<dbReference type="InterPro" id="IPR002173">
    <property type="entry name" value="Carboh/pur_kinase_PfkB_CS"/>
</dbReference>
<dbReference type="OrthoDB" id="9802794at2"/>
<evidence type="ECO:0000259" key="3">
    <source>
        <dbReference type="Pfam" id="PF00294"/>
    </source>
</evidence>
<dbReference type="PANTHER" id="PTHR46969">
    <property type="entry name" value="BIFUNCTIONAL PROTEIN HLDE"/>
    <property type="match status" value="1"/>
</dbReference>
<protein>
    <submittedName>
        <fullName evidence="4">PfkB domain protein</fullName>
    </submittedName>
</protein>
<dbReference type="STRING" id="395961.Cyan7425_3730"/>
<organism evidence="4">
    <name type="scientific">Cyanothece sp. (strain PCC 7425 / ATCC 29141)</name>
    <dbReference type="NCBI Taxonomy" id="395961"/>
    <lineage>
        <taxon>Bacteria</taxon>
        <taxon>Bacillati</taxon>
        <taxon>Cyanobacteriota</taxon>
        <taxon>Cyanophyceae</taxon>
        <taxon>Gomontiellales</taxon>
        <taxon>Cyanothecaceae</taxon>
        <taxon>Cyanothece</taxon>
    </lineage>
</organism>
<dbReference type="GO" id="GO:0005829">
    <property type="term" value="C:cytosol"/>
    <property type="evidence" value="ECO:0007669"/>
    <property type="project" value="TreeGrafter"/>
</dbReference>
<dbReference type="PROSITE" id="PS00583">
    <property type="entry name" value="PFKB_KINASES_1"/>
    <property type="match status" value="1"/>
</dbReference>
<dbReference type="GO" id="GO:0033785">
    <property type="term" value="F:heptose 7-phosphate kinase activity"/>
    <property type="evidence" value="ECO:0007669"/>
    <property type="project" value="TreeGrafter"/>
</dbReference>
<dbReference type="GO" id="GO:0033786">
    <property type="term" value="F:heptose-1-phosphate adenylyltransferase activity"/>
    <property type="evidence" value="ECO:0007669"/>
    <property type="project" value="TreeGrafter"/>
</dbReference>
<dbReference type="PANTHER" id="PTHR46969:SF1">
    <property type="entry name" value="BIFUNCTIONAL PROTEIN HLDE"/>
    <property type="match status" value="1"/>
</dbReference>
<keyword evidence="1" id="KW-0808">Transferase</keyword>
<dbReference type="InterPro" id="IPR011611">
    <property type="entry name" value="PfkB_dom"/>
</dbReference>
<gene>
    <name evidence="4" type="ordered locus">Cyan7425_3730</name>
</gene>
<dbReference type="HOGENOM" id="CLU_021150_0_1_3"/>
<dbReference type="EMBL" id="CP001344">
    <property type="protein sequence ID" value="ACL46049.1"/>
    <property type="molecule type" value="Genomic_DNA"/>
</dbReference>
<proteinExistence type="predicted"/>
<dbReference type="eggNOG" id="COG2870">
    <property type="taxonomic scope" value="Bacteria"/>
</dbReference>
<dbReference type="Gene3D" id="3.40.1190.20">
    <property type="match status" value="1"/>
</dbReference>
<evidence type="ECO:0000256" key="2">
    <source>
        <dbReference type="ARBA" id="ARBA00022777"/>
    </source>
</evidence>
<sequence>MNDYTAILAQLDGLKVLVMGEAMLDSYLIGHSDRLCQEAAVPVVQISDRQHRAGGAANTAFNLKSLGGTPLFLSVTGADVEGKNLRYCLEQQGIATGSMLVCADRATLTKQRILVNHHLQLRLDYGSTAAIGPKTEKRLQFLLQKLWLDCQAVIISDYGYGLFTPSLITAIATLQNRFPRLIVADGKHLHRYQQVGLTAVKPNYREALDLLGLEPDPVEGPAGQNRIEALIPHSQTLLNLTGAAIVVVSLDREGCLICQRDRPPEHLRACTIPVACTVGAGDTFVSALTLGLAAGATLQTAAQLASTAAAIAISKPKTAACFASELQAWLEQQEDKTAELLPLGQSNL</sequence>
<name>B8HSR6_CYAP4</name>
<feature type="domain" description="Carbohydrate kinase PfkB" evidence="3">
    <location>
        <begin position="15"/>
        <end position="321"/>
    </location>
</feature>
<dbReference type="KEGG" id="cyn:Cyan7425_3730"/>
<dbReference type="InterPro" id="IPR029056">
    <property type="entry name" value="Ribokinase-like"/>
</dbReference>